<dbReference type="InterPro" id="IPR019984">
    <property type="entry name" value="Ribosomal_uS17_bact/chlr"/>
</dbReference>
<dbReference type="Gene3D" id="2.40.50.140">
    <property type="entry name" value="Nucleic acid-binding proteins"/>
    <property type="match status" value="1"/>
</dbReference>
<dbReference type="InterPro" id="IPR012340">
    <property type="entry name" value="NA-bd_OB-fold"/>
</dbReference>
<comment type="caution">
    <text evidence="7">The sequence shown here is derived from an EMBL/GenBank/DDBJ whole genome shotgun (WGS) entry which is preliminary data.</text>
</comment>
<dbReference type="GO" id="GO:0019843">
    <property type="term" value="F:rRNA binding"/>
    <property type="evidence" value="ECO:0007669"/>
    <property type="project" value="UniProtKB-UniRule"/>
</dbReference>
<protein>
    <recommendedName>
        <fullName evidence="6">Small ribosomal subunit protein uS17</fullName>
    </recommendedName>
</protein>
<keyword evidence="4 6" id="KW-0689">Ribosomal protein</keyword>
<evidence type="ECO:0000256" key="3">
    <source>
        <dbReference type="ARBA" id="ARBA00022884"/>
    </source>
</evidence>
<dbReference type="CDD" id="cd00364">
    <property type="entry name" value="Ribosomal_uS17"/>
    <property type="match status" value="1"/>
</dbReference>
<evidence type="ECO:0000256" key="4">
    <source>
        <dbReference type="ARBA" id="ARBA00022980"/>
    </source>
</evidence>
<dbReference type="EMBL" id="NCEQ01000027">
    <property type="protein sequence ID" value="OYX54538.1"/>
    <property type="molecule type" value="Genomic_DNA"/>
</dbReference>
<organism evidence="7 8">
    <name type="scientific">Brevundimonas subvibrioides</name>
    <dbReference type="NCBI Taxonomy" id="74313"/>
    <lineage>
        <taxon>Bacteria</taxon>
        <taxon>Pseudomonadati</taxon>
        <taxon>Pseudomonadota</taxon>
        <taxon>Alphaproteobacteria</taxon>
        <taxon>Caulobacterales</taxon>
        <taxon>Caulobacteraceae</taxon>
        <taxon>Brevundimonas</taxon>
    </lineage>
</organism>
<reference evidence="7 8" key="1">
    <citation type="submission" date="2017-03" db="EMBL/GenBank/DDBJ databases">
        <title>Lifting the veil on microbial sulfur biogeochemistry in mining wastewaters.</title>
        <authorList>
            <person name="Kantor R.S."/>
            <person name="Colenbrander Nelson T."/>
            <person name="Marshall S."/>
            <person name="Bennett D."/>
            <person name="Apte S."/>
            <person name="Camacho D."/>
            <person name="Thomas B.C."/>
            <person name="Warren L.A."/>
            <person name="Banfield J.F."/>
        </authorList>
    </citation>
    <scope>NUCLEOTIDE SEQUENCE [LARGE SCALE GENOMIC DNA]</scope>
    <source>
        <strain evidence="7">32-68-21</strain>
    </source>
</reference>
<dbReference type="NCBIfam" id="TIGR03635">
    <property type="entry name" value="uS17_bact"/>
    <property type="match status" value="1"/>
</dbReference>
<dbReference type="Proteomes" id="UP000216147">
    <property type="component" value="Unassembled WGS sequence"/>
</dbReference>
<dbReference type="GO" id="GO:0006412">
    <property type="term" value="P:translation"/>
    <property type="evidence" value="ECO:0007669"/>
    <property type="project" value="UniProtKB-UniRule"/>
</dbReference>
<comment type="similarity">
    <text evidence="1 6">Belongs to the universal ribosomal protein uS17 family.</text>
</comment>
<evidence type="ECO:0000256" key="6">
    <source>
        <dbReference type="HAMAP-Rule" id="MF_01345"/>
    </source>
</evidence>
<dbReference type="AlphaFoldDB" id="A0A258HDW9"/>
<keyword evidence="3 6" id="KW-0694">RNA-binding</keyword>
<dbReference type="SUPFAM" id="SSF50249">
    <property type="entry name" value="Nucleic acid-binding proteins"/>
    <property type="match status" value="1"/>
</dbReference>
<dbReference type="GO" id="GO:0003735">
    <property type="term" value="F:structural constituent of ribosome"/>
    <property type="evidence" value="ECO:0007669"/>
    <property type="project" value="UniProtKB-UniRule"/>
</dbReference>
<evidence type="ECO:0000256" key="2">
    <source>
        <dbReference type="ARBA" id="ARBA00022730"/>
    </source>
</evidence>
<keyword evidence="2 6" id="KW-0699">rRNA-binding</keyword>
<dbReference type="HAMAP" id="MF_01345_B">
    <property type="entry name" value="Ribosomal_uS17_B"/>
    <property type="match status" value="1"/>
</dbReference>
<comment type="function">
    <text evidence="6">One of the primary rRNA binding proteins, it binds specifically to the 5'-end of 16S ribosomal RNA.</text>
</comment>
<gene>
    <name evidence="6" type="primary">rpsQ</name>
    <name evidence="7" type="ORF">B7Y86_16080</name>
</gene>
<accession>A0A258HDW9</accession>
<name>A0A258HDW9_9CAUL</name>
<dbReference type="InterPro" id="IPR000266">
    <property type="entry name" value="Ribosomal_uS17"/>
</dbReference>
<comment type="subunit">
    <text evidence="6">Part of the 30S ribosomal subunit.</text>
</comment>
<dbReference type="PANTHER" id="PTHR10744:SF1">
    <property type="entry name" value="SMALL RIBOSOMAL SUBUNIT PROTEIN US17M"/>
    <property type="match status" value="1"/>
</dbReference>
<evidence type="ECO:0000313" key="7">
    <source>
        <dbReference type="EMBL" id="OYX54538.1"/>
    </source>
</evidence>
<dbReference type="Pfam" id="PF00366">
    <property type="entry name" value="Ribosomal_S17"/>
    <property type="match status" value="1"/>
</dbReference>
<proteinExistence type="inferred from homology"/>
<evidence type="ECO:0000256" key="1">
    <source>
        <dbReference type="ARBA" id="ARBA00010254"/>
    </source>
</evidence>
<dbReference type="PRINTS" id="PR00973">
    <property type="entry name" value="RIBOSOMALS17"/>
</dbReference>
<dbReference type="NCBIfam" id="NF004123">
    <property type="entry name" value="PRK05610.1"/>
    <property type="match status" value="1"/>
</dbReference>
<sequence length="83" mass="9335">MPKRILEGVVVSDKGDKTVVVVVQRTLLHPVMKKIVRLSKKYHAHDEANAFKEGDIARIRECAPKSKLKRWEVLSKDTPASAS</sequence>
<dbReference type="GO" id="GO:0022627">
    <property type="term" value="C:cytosolic small ribosomal subunit"/>
    <property type="evidence" value="ECO:0007669"/>
    <property type="project" value="UniProtKB-UniRule"/>
</dbReference>
<evidence type="ECO:0000256" key="5">
    <source>
        <dbReference type="ARBA" id="ARBA00023274"/>
    </source>
</evidence>
<dbReference type="PANTHER" id="PTHR10744">
    <property type="entry name" value="40S RIBOSOMAL PROTEIN S11 FAMILY MEMBER"/>
    <property type="match status" value="1"/>
</dbReference>
<keyword evidence="5 6" id="KW-0687">Ribonucleoprotein</keyword>
<evidence type="ECO:0000313" key="8">
    <source>
        <dbReference type="Proteomes" id="UP000216147"/>
    </source>
</evidence>